<proteinExistence type="inferred from homology"/>
<accession>A0A1X0XK05</accession>
<dbReference type="PROSITE" id="PS00624">
    <property type="entry name" value="GMC_OXRED_2"/>
    <property type="match status" value="1"/>
</dbReference>
<dbReference type="STRING" id="1784.VC42_13125"/>
<keyword evidence="3" id="KW-0285">Flavoprotein</keyword>
<dbReference type="SUPFAM" id="SSF54373">
    <property type="entry name" value="FAD-linked reductases, C-terminal domain"/>
    <property type="match status" value="1"/>
</dbReference>
<evidence type="ECO:0000259" key="6">
    <source>
        <dbReference type="PROSITE" id="PS00624"/>
    </source>
</evidence>
<evidence type="ECO:0000256" key="2">
    <source>
        <dbReference type="ARBA" id="ARBA00010790"/>
    </source>
</evidence>
<dbReference type="PANTHER" id="PTHR11552">
    <property type="entry name" value="GLUCOSE-METHANOL-CHOLINE GMC OXIDOREDUCTASE"/>
    <property type="match status" value="1"/>
</dbReference>
<dbReference type="InterPro" id="IPR036188">
    <property type="entry name" value="FAD/NAD-bd_sf"/>
</dbReference>
<dbReference type="EMBL" id="MZZM01000040">
    <property type="protein sequence ID" value="ORJ53235.1"/>
    <property type="molecule type" value="Genomic_DNA"/>
</dbReference>
<dbReference type="InterPro" id="IPR000172">
    <property type="entry name" value="GMC_OxRdtase_N"/>
</dbReference>
<name>A0A1X0XK05_MYCSI</name>
<gene>
    <name evidence="7" type="ORF">B5M45_28960</name>
</gene>
<sequence>MGRYDYYDFVVIGAGTAGCVLAARLTEDRDLRVLLLEAGGDPGPDASVPGMWPALLGSQIDWGLRTVPQAGLGGAVLPYPRGKALGGSSATNAMAHLRADRASYDCWIAEGAPGWGFDDLLPYFRRSESADGRDPRFRGMRGPMIIEGAPQVHATAEAFFQACKERGYPVSDDLNGAQSEGVCWYDRNIVAGVRQSAADAYLRPALDRPNLTVQTGAMVTGLTVTVGRCTGVTYRLTASEQHTVRAEREVMLCAGAIGSPQLLQLSGIGPAADLRRHGIGVIADLPGVGANLSDHPLAALVYAAAQPVPLGAYNHVDALAALRVDPGATMPDTHLLFVDIPLPPPGTSGPDQGYSIEFGVLRPYSRGSVRLASPDPTAAPLIDPGFLTDERDVVLMLRAARVAREVGAADALARWRAAEVIPGPQVSSDAELVAHLRRAVGTYFHPVGTCRIGSGADAVVDTELRVHGIDGLRVADAAVMPSSPAANPNATVLAIAEKAADLVRQTV</sequence>
<dbReference type="PROSITE" id="PS51257">
    <property type="entry name" value="PROKAR_LIPOPROTEIN"/>
    <property type="match status" value="1"/>
</dbReference>
<dbReference type="GO" id="GO:0050660">
    <property type="term" value="F:flavin adenine dinucleotide binding"/>
    <property type="evidence" value="ECO:0007669"/>
    <property type="project" value="InterPro"/>
</dbReference>
<keyword evidence="8" id="KW-1185">Reference proteome</keyword>
<evidence type="ECO:0000313" key="8">
    <source>
        <dbReference type="Proteomes" id="UP000193040"/>
    </source>
</evidence>
<dbReference type="Proteomes" id="UP000193040">
    <property type="component" value="Unassembled WGS sequence"/>
</dbReference>
<dbReference type="PIRSF" id="PIRSF000137">
    <property type="entry name" value="Alcohol_oxidase"/>
    <property type="match status" value="1"/>
</dbReference>
<dbReference type="Gene3D" id="3.50.50.60">
    <property type="entry name" value="FAD/NAD(P)-binding domain"/>
    <property type="match status" value="1"/>
</dbReference>
<dbReference type="GO" id="GO:0016614">
    <property type="term" value="F:oxidoreductase activity, acting on CH-OH group of donors"/>
    <property type="evidence" value="ECO:0007669"/>
    <property type="project" value="InterPro"/>
</dbReference>
<evidence type="ECO:0000313" key="7">
    <source>
        <dbReference type="EMBL" id="ORJ53235.1"/>
    </source>
</evidence>
<feature type="domain" description="Glucose-methanol-choline oxidoreductase N-terminal" evidence="6">
    <location>
        <begin position="255"/>
        <end position="269"/>
    </location>
</feature>
<organism evidence="7 8">
    <name type="scientific">Mycobacterium simiae</name>
    <name type="common">Mycobacterium habana</name>
    <dbReference type="NCBI Taxonomy" id="1784"/>
    <lineage>
        <taxon>Bacteria</taxon>
        <taxon>Bacillati</taxon>
        <taxon>Actinomycetota</taxon>
        <taxon>Actinomycetes</taxon>
        <taxon>Mycobacteriales</taxon>
        <taxon>Mycobacteriaceae</taxon>
        <taxon>Mycobacterium</taxon>
        <taxon>Mycobacterium simiae complex</taxon>
    </lineage>
</organism>
<evidence type="ECO:0000256" key="1">
    <source>
        <dbReference type="ARBA" id="ARBA00001974"/>
    </source>
</evidence>
<feature type="binding site" evidence="5">
    <location>
        <position position="443"/>
    </location>
    <ligand>
        <name>substrate</name>
    </ligand>
</feature>
<evidence type="ECO:0000256" key="3">
    <source>
        <dbReference type="ARBA" id="ARBA00022630"/>
    </source>
</evidence>
<evidence type="ECO:0000256" key="5">
    <source>
        <dbReference type="PIRSR" id="PIRSR000137-2"/>
    </source>
</evidence>
<comment type="caution">
    <text evidence="7">The sequence shown here is derived from an EMBL/GenBank/DDBJ whole genome shotgun (WGS) entry which is preliminary data.</text>
</comment>
<reference evidence="7 8" key="1">
    <citation type="submission" date="2017-03" db="EMBL/GenBank/DDBJ databases">
        <title>Genomic insights into Mycobacterium simiae human colonization.</title>
        <authorList>
            <person name="Steffani J.L."/>
            <person name="Brunck M.E."/>
            <person name="Cruz E."/>
            <person name="Montiel R."/>
            <person name="Barona F."/>
        </authorList>
    </citation>
    <scope>NUCLEOTIDE SEQUENCE [LARGE SCALE GENOMIC DNA]</scope>
    <source>
        <strain evidence="7 8">MsiGto</strain>
    </source>
</reference>
<dbReference type="PANTHER" id="PTHR11552:SF147">
    <property type="entry name" value="CHOLINE DEHYDROGENASE, MITOCHONDRIAL"/>
    <property type="match status" value="1"/>
</dbReference>
<evidence type="ECO:0000256" key="4">
    <source>
        <dbReference type="ARBA" id="ARBA00022827"/>
    </source>
</evidence>
<dbReference type="InterPro" id="IPR012132">
    <property type="entry name" value="GMC_OxRdtase"/>
</dbReference>
<protein>
    <recommendedName>
        <fullName evidence="6">Glucose-methanol-choline oxidoreductase N-terminal domain-containing protein</fullName>
    </recommendedName>
</protein>
<comment type="cofactor">
    <cofactor evidence="1 5">
        <name>FAD</name>
        <dbReference type="ChEBI" id="CHEBI:57692"/>
    </cofactor>
</comment>
<dbReference type="Pfam" id="PF00732">
    <property type="entry name" value="GMC_oxred_N"/>
    <property type="match status" value="1"/>
</dbReference>
<dbReference type="RefSeq" id="WP_084953845.1">
    <property type="nucleotide sequence ID" value="NZ_MZZM01000040.1"/>
</dbReference>
<dbReference type="Pfam" id="PF05199">
    <property type="entry name" value="GMC_oxred_C"/>
    <property type="match status" value="1"/>
</dbReference>
<keyword evidence="4 5" id="KW-0274">FAD</keyword>
<dbReference type="SUPFAM" id="SSF51905">
    <property type="entry name" value="FAD/NAD(P)-binding domain"/>
    <property type="match status" value="1"/>
</dbReference>
<feature type="binding site" evidence="5">
    <location>
        <position position="219"/>
    </location>
    <ligand>
        <name>FAD</name>
        <dbReference type="ChEBI" id="CHEBI:57692"/>
    </ligand>
</feature>
<dbReference type="Gene3D" id="3.30.560.10">
    <property type="entry name" value="Glucose Oxidase, domain 3"/>
    <property type="match status" value="1"/>
</dbReference>
<dbReference type="InterPro" id="IPR007867">
    <property type="entry name" value="GMC_OxRtase_C"/>
</dbReference>
<dbReference type="AlphaFoldDB" id="A0A1X0XK05"/>
<comment type="similarity">
    <text evidence="2">Belongs to the GMC oxidoreductase family.</text>
</comment>